<dbReference type="PANTHER" id="PTHR36183">
    <property type="entry name" value="BETA-GLUCURONIDASE"/>
    <property type="match status" value="1"/>
</dbReference>
<feature type="domain" description="Beta-glucuronidase C-terminal" evidence="2">
    <location>
        <begin position="425"/>
        <end position="532"/>
    </location>
</feature>
<keyword evidence="4" id="KW-1185">Reference proteome</keyword>
<feature type="chain" id="PRO_5040334595" description="Beta-glucuronidase C-terminal domain-containing protein" evidence="1">
    <location>
        <begin position="26"/>
        <end position="535"/>
    </location>
</feature>
<evidence type="ECO:0000256" key="1">
    <source>
        <dbReference type="SAM" id="SignalP"/>
    </source>
</evidence>
<dbReference type="PANTHER" id="PTHR36183:SF2">
    <property type="entry name" value="BETA-GLUCURONIDASE C-TERMINAL DOMAIN-CONTAINING PROTEIN"/>
    <property type="match status" value="1"/>
</dbReference>
<dbReference type="EMBL" id="CABFNO020001469">
    <property type="protein sequence ID" value="CAG9990273.1"/>
    <property type="molecule type" value="Genomic_DNA"/>
</dbReference>
<dbReference type="AlphaFoldDB" id="A0A9N9UKJ3"/>
<dbReference type="Pfam" id="PF16862">
    <property type="entry name" value="Glyco_hydro_79C"/>
    <property type="match status" value="1"/>
</dbReference>
<protein>
    <recommendedName>
        <fullName evidence="2">Beta-glucuronidase C-terminal domain-containing protein</fullName>
    </recommendedName>
</protein>
<dbReference type="InterPro" id="IPR031728">
    <property type="entry name" value="GlcAase_C"/>
</dbReference>
<dbReference type="InterPro" id="IPR013780">
    <property type="entry name" value="Glyco_hydro_b"/>
</dbReference>
<evidence type="ECO:0000259" key="2">
    <source>
        <dbReference type="Pfam" id="PF16862"/>
    </source>
</evidence>
<reference evidence="4" key="1">
    <citation type="submission" date="2019-06" db="EMBL/GenBank/DDBJ databases">
        <authorList>
            <person name="Broberg M."/>
        </authorList>
    </citation>
    <scope>NUCLEOTIDE SEQUENCE [LARGE SCALE GENOMIC DNA]</scope>
</reference>
<evidence type="ECO:0000313" key="4">
    <source>
        <dbReference type="Proteomes" id="UP000754883"/>
    </source>
</evidence>
<dbReference type="Gene3D" id="3.20.20.80">
    <property type="entry name" value="Glycosidases"/>
    <property type="match status" value="1"/>
</dbReference>
<sequence>MKPVTPQRSVFWTLVGLYLATNVHGQEGLSIDIPAEIPLGASDEVDPDFLGLAFEQTAWVRYATDDAEGLNIFSNNLINAIYSRTGGKPIIRLGGTSPDYAKYLPGQKEPALPVSEQDNYQDIGGTTIGPSYWPIAKLFPDAKFMVQVPLATTNISETVAWAQAAVEGIGIDQIHSIQVGNEPDLYRDDFTGEGGMFLGPPDFQGKLNNETYIGNYTKYAAAIRDAINLPDHFFTTFDVAAHVDTPWVSQWILDVETGFGLGIDADNIVKEVAHHYYQNHAGEAEDLESGLMTMNLTHTNLDYLKRHINWLKQNRPDVPFIINEIGNSLKVTNSYQYQARLGSALWAVDFYLYSLSIGVSRFNYQQIMHSGFDLWLPHASGGLPAQVFSNYYSQPFLADFVGPSGKTRVAKLDVVNGESVPNLAAYAAFEDGVAKRIAVANLGYWNRTSSSFDRPVASISLNLASETGLLTVAHLSSPDGAGAGAETITYAGSQWTFEGLGEEVKGIRNDTEEVVVESGVAVIKVPASEAVIIYL</sequence>
<keyword evidence="1" id="KW-0732">Signal</keyword>
<name>A0A9N9UKJ3_9HYPO</name>
<evidence type="ECO:0000313" key="3">
    <source>
        <dbReference type="EMBL" id="CAG9990273.1"/>
    </source>
</evidence>
<dbReference type="InterPro" id="IPR017853">
    <property type="entry name" value="GH"/>
</dbReference>
<dbReference type="OrthoDB" id="2831684at2759"/>
<accession>A0A9N9UKJ3</accession>
<comment type="caution">
    <text evidence="3">The sequence shown here is derived from an EMBL/GenBank/DDBJ whole genome shotgun (WGS) entry which is preliminary data.</text>
</comment>
<proteinExistence type="predicted"/>
<dbReference type="Proteomes" id="UP000754883">
    <property type="component" value="Unassembled WGS sequence"/>
</dbReference>
<dbReference type="SUPFAM" id="SSF51445">
    <property type="entry name" value="(Trans)glycosidases"/>
    <property type="match status" value="1"/>
</dbReference>
<organism evidence="3 4">
    <name type="scientific">Clonostachys byssicola</name>
    <dbReference type="NCBI Taxonomy" id="160290"/>
    <lineage>
        <taxon>Eukaryota</taxon>
        <taxon>Fungi</taxon>
        <taxon>Dikarya</taxon>
        <taxon>Ascomycota</taxon>
        <taxon>Pezizomycotina</taxon>
        <taxon>Sordariomycetes</taxon>
        <taxon>Hypocreomycetidae</taxon>
        <taxon>Hypocreales</taxon>
        <taxon>Bionectriaceae</taxon>
        <taxon>Clonostachys</taxon>
    </lineage>
</organism>
<gene>
    <name evidence="3" type="ORF">CBYS24578_00012502</name>
</gene>
<dbReference type="Gene3D" id="2.60.40.1180">
    <property type="entry name" value="Golgi alpha-mannosidase II"/>
    <property type="match status" value="1"/>
</dbReference>
<reference evidence="3 4" key="2">
    <citation type="submission" date="2021-10" db="EMBL/GenBank/DDBJ databases">
        <authorList>
            <person name="Piombo E."/>
        </authorList>
    </citation>
    <scope>NUCLEOTIDE SEQUENCE [LARGE SCALE GENOMIC DNA]</scope>
</reference>
<feature type="signal peptide" evidence="1">
    <location>
        <begin position="1"/>
        <end position="25"/>
    </location>
</feature>
<dbReference type="InterPro" id="IPR052974">
    <property type="entry name" value="GH79_Enzymes"/>
</dbReference>